<proteinExistence type="predicted"/>
<dbReference type="SUPFAM" id="SSF81383">
    <property type="entry name" value="F-box domain"/>
    <property type="match status" value="1"/>
</dbReference>
<dbReference type="InterPro" id="IPR001810">
    <property type="entry name" value="F-box_dom"/>
</dbReference>
<dbReference type="PANTHER" id="PTHR31900:SF27">
    <property type="entry name" value="FBD DOMAIN-CONTAINING PROTEIN"/>
    <property type="match status" value="1"/>
</dbReference>
<dbReference type="InterPro" id="IPR006566">
    <property type="entry name" value="FBD"/>
</dbReference>
<accession>A0AAW1HIL6</accession>
<dbReference type="PANTHER" id="PTHR31900">
    <property type="entry name" value="F-BOX/RNI SUPERFAMILY PROTEIN-RELATED"/>
    <property type="match status" value="1"/>
</dbReference>
<dbReference type="Pfam" id="PF00646">
    <property type="entry name" value="F-box"/>
    <property type="match status" value="1"/>
</dbReference>
<dbReference type="Gene3D" id="3.80.10.10">
    <property type="entry name" value="Ribonuclease Inhibitor"/>
    <property type="match status" value="1"/>
</dbReference>
<dbReference type="InterPro" id="IPR036047">
    <property type="entry name" value="F-box-like_dom_sf"/>
</dbReference>
<dbReference type="Pfam" id="PF08387">
    <property type="entry name" value="FBD"/>
    <property type="match status" value="1"/>
</dbReference>
<dbReference type="InterPro" id="IPR032675">
    <property type="entry name" value="LRR_dom_sf"/>
</dbReference>
<evidence type="ECO:0000313" key="3">
    <source>
        <dbReference type="Proteomes" id="UP001443914"/>
    </source>
</evidence>
<protein>
    <recommendedName>
        <fullName evidence="1">FBD domain-containing protein</fullName>
    </recommendedName>
</protein>
<evidence type="ECO:0000313" key="2">
    <source>
        <dbReference type="EMBL" id="KAK9675659.1"/>
    </source>
</evidence>
<dbReference type="EMBL" id="JBDFQZ010000011">
    <property type="protein sequence ID" value="KAK9675659.1"/>
    <property type="molecule type" value="Genomic_DNA"/>
</dbReference>
<gene>
    <name evidence="2" type="ORF">RND81_11G021900</name>
</gene>
<comment type="caution">
    <text evidence="2">The sequence shown here is derived from an EMBL/GenBank/DDBJ whole genome shotgun (WGS) entry which is preliminary data.</text>
</comment>
<dbReference type="AlphaFoldDB" id="A0AAW1HIL6"/>
<dbReference type="SMART" id="SM00579">
    <property type="entry name" value="FBD"/>
    <property type="match status" value="1"/>
</dbReference>
<dbReference type="Pfam" id="PF24758">
    <property type="entry name" value="LRR_At5g56370"/>
    <property type="match status" value="1"/>
</dbReference>
<keyword evidence="3" id="KW-1185">Reference proteome</keyword>
<dbReference type="SUPFAM" id="SSF52047">
    <property type="entry name" value="RNI-like"/>
    <property type="match status" value="1"/>
</dbReference>
<dbReference type="InterPro" id="IPR050232">
    <property type="entry name" value="FBL13/AtMIF1-like"/>
</dbReference>
<name>A0AAW1HIL6_SAPOF</name>
<dbReference type="InterPro" id="IPR055411">
    <property type="entry name" value="LRR_FXL15/At3g58940/PEG3-like"/>
</dbReference>
<evidence type="ECO:0000259" key="1">
    <source>
        <dbReference type="SMART" id="SM00579"/>
    </source>
</evidence>
<reference evidence="2 3" key="1">
    <citation type="submission" date="2024-03" db="EMBL/GenBank/DDBJ databases">
        <title>WGS assembly of Saponaria officinalis var. Norfolk2.</title>
        <authorList>
            <person name="Jenkins J."/>
            <person name="Shu S."/>
            <person name="Grimwood J."/>
            <person name="Barry K."/>
            <person name="Goodstein D."/>
            <person name="Schmutz J."/>
            <person name="Leebens-Mack J."/>
            <person name="Osbourn A."/>
        </authorList>
    </citation>
    <scope>NUCLEOTIDE SEQUENCE [LARGE SCALE GENOMIC DNA]</scope>
    <source>
        <strain evidence="3">cv. Norfolk2</strain>
        <strain evidence="2">JIC</strain>
        <tissue evidence="2">Leaf</tissue>
    </source>
</reference>
<dbReference type="Proteomes" id="UP001443914">
    <property type="component" value="Unassembled WGS sequence"/>
</dbReference>
<feature type="domain" description="FBD" evidence="1">
    <location>
        <begin position="419"/>
        <end position="487"/>
    </location>
</feature>
<organism evidence="2 3">
    <name type="scientific">Saponaria officinalis</name>
    <name type="common">Common soapwort</name>
    <name type="synonym">Lychnis saponaria</name>
    <dbReference type="NCBI Taxonomy" id="3572"/>
    <lineage>
        <taxon>Eukaryota</taxon>
        <taxon>Viridiplantae</taxon>
        <taxon>Streptophyta</taxon>
        <taxon>Embryophyta</taxon>
        <taxon>Tracheophyta</taxon>
        <taxon>Spermatophyta</taxon>
        <taxon>Magnoliopsida</taxon>
        <taxon>eudicotyledons</taxon>
        <taxon>Gunneridae</taxon>
        <taxon>Pentapetalae</taxon>
        <taxon>Caryophyllales</taxon>
        <taxon>Caryophyllaceae</taxon>
        <taxon>Caryophylleae</taxon>
        <taxon>Saponaria</taxon>
    </lineage>
</organism>
<sequence length="487" mass="55304">MDSWLRPHVLHPSVSPHVDRISSLPDELLCGILSRLSTKDAAVTTVLSKKMCRLLPWLTTLDFHDSPISHCLNSPYQLHRFQTFKLFVDSVLKASLSPHLTRFRLRFGGDLLTRYNDGCNSIKHCEQDCFPYMDPCHLNAWISFPLTRTWIKEIDLCIHIRNYCQLPPQLFTCQALEVLKLDVSLDLSPVSNLPTFLLPNLKVFHLCATDFNLGDFVSRIASSCPLLEELDVCGWWVVADYITISSPSLRSLHIFINNDDFCASKLVLIDTPNLQYFTYAAYLASSYSITPMNALVDAAIDIANAIQDPESSFPVMLSLVRTTHNVQRLSFECLSMETLGLGNLKDQLPVFHNLRHLDLACGCDPKWNKVLLQLLHRAPILETLVFPEGLVIGPTAHSEEREVADLERQYFSTTQEIPSCCGTSLKRIEIETYWGTERELGLVRFLLRSASVLEELVISECRVNQLSLERQLTQLPRASWACSIRVR</sequence>
<dbReference type="EMBL" id="JBDFQZ010000011">
    <property type="protein sequence ID" value="KAK9675660.1"/>
    <property type="molecule type" value="Genomic_DNA"/>
</dbReference>